<proteinExistence type="predicted"/>
<feature type="compositionally biased region" description="Acidic residues" evidence="1">
    <location>
        <begin position="291"/>
        <end position="315"/>
    </location>
</feature>
<comment type="caution">
    <text evidence="2">The sequence shown here is derived from an EMBL/GenBank/DDBJ whole genome shotgun (WGS) entry which is preliminary data.</text>
</comment>
<protein>
    <submittedName>
        <fullName evidence="2">Uncharacterized protein</fullName>
    </submittedName>
</protein>
<sequence length="315" mass="36270">MEIEGNNESKTLLTPGSTLIFGRNQCFNSTNKTVSRRHISFRLATKHQDKVRFEVIGKNPIWKHGKRTGKVEIFRRKEKGEMENGDMFCVSAQSPIWFTLKKAQDNSETEFMGLDKYLTQSLENTNLMEGVQDSDFQSVDFSNIDPIKEFSLVVMGHEFDGYGKKINLDARKFDWFIEEPEEGESDDDGHKRKGKRSGKRKKKNGDERDDEEWAGESEEDKELLAKSRKVVKPAYSTRSKDHSAKSKVSRKNGTKLSGRKKLRQAEEDDVGVKDETEDENDETLGGFIVDDVSDEEEDIDEEKDEEEFEKDELEE</sequence>
<accession>A0AAV3Q0Y6</accession>
<keyword evidence="3" id="KW-1185">Reference proteome</keyword>
<dbReference type="EMBL" id="BAABME010003043">
    <property type="protein sequence ID" value="GAA0157178.1"/>
    <property type="molecule type" value="Genomic_DNA"/>
</dbReference>
<feature type="region of interest" description="Disordered" evidence="1">
    <location>
        <begin position="181"/>
        <end position="315"/>
    </location>
</feature>
<feature type="compositionally biased region" description="Acidic residues" evidence="1">
    <location>
        <begin position="207"/>
        <end position="221"/>
    </location>
</feature>
<evidence type="ECO:0000256" key="1">
    <source>
        <dbReference type="SAM" id="MobiDB-lite"/>
    </source>
</evidence>
<dbReference type="AlphaFoldDB" id="A0AAV3Q0Y6"/>
<dbReference type="CDD" id="cd22671">
    <property type="entry name" value="FHA_APTX-like"/>
    <property type="match status" value="1"/>
</dbReference>
<dbReference type="PANTHER" id="PTHR37733">
    <property type="entry name" value="SMAD/FHA DOMAIN-CONTAINING PROTEIN"/>
    <property type="match status" value="1"/>
</dbReference>
<evidence type="ECO:0000313" key="2">
    <source>
        <dbReference type="EMBL" id="GAA0157178.1"/>
    </source>
</evidence>
<feature type="compositionally biased region" description="Basic residues" evidence="1">
    <location>
        <begin position="191"/>
        <end position="203"/>
    </location>
</feature>
<reference evidence="2 3" key="1">
    <citation type="submission" date="2024-01" db="EMBL/GenBank/DDBJ databases">
        <title>The complete chloroplast genome sequence of Lithospermum erythrorhizon: insights into the phylogenetic relationship among Boraginaceae species and the maternal lineages of purple gromwells.</title>
        <authorList>
            <person name="Okada T."/>
            <person name="Watanabe K."/>
        </authorList>
    </citation>
    <scope>NUCLEOTIDE SEQUENCE [LARGE SCALE GENOMIC DNA]</scope>
</reference>
<dbReference type="Proteomes" id="UP001454036">
    <property type="component" value="Unassembled WGS sequence"/>
</dbReference>
<dbReference type="InterPro" id="IPR008984">
    <property type="entry name" value="SMAD_FHA_dom_sf"/>
</dbReference>
<dbReference type="PANTHER" id="PTHR37733:SF1">
    <property type="entry name" value="SMAD_FHA DOMAIN-CONTAINING PROTEIN"/>
    <property type="match status" value="1"/>
</dbReference>
<feature type="compositionally biased region" description="Basic residues" evidence="1">
    <location>
        <begin position="245"/>
        <end position="262"/>
    </location>
</feature>
<name>A0AAV3Q0Y6_LITER</name>
<organism evidence="2 3">
    <name type="scientific">Lithospermum erythrorhizon</name>
    <name type="common">Purple gromwell</name>
    <name type="synonym">Lithospermum officinale var. erythrorhizon</name>
    <dbReference type="NCBI Taxonomy" id="34254"/>
    <lineage>
        <taxon>Eukaryota</taxon>
        <taxon>Viridiplantae</taxon>
        <taxon>Streptophyta</taxon>
        <taxon>Embryophyta</taxon>
        <taxon>Tracheophyta</taxon>
        <taxon>Spermatophyta</taxon>
        <taxon>Magnoliopsida</taxon>
        <taxon>eudicotyledons</taxon>
        <taxon>Gunneridae</taxon>
        <taxon>Pentapetalae</taxon>
        <taxon>asterids</taxon>
        <taxon>lamiids</taxon>
        <taxon>Boraginales</taxon>
        <taxon>Boraginaceae</taxon>
        <taxon>Boraginoideae</taxon>
        <taxon>Lithospermeae</taxon>
        <taxon>Lithospermum</taxon>
    </lineage>
</organism>
<evidence type="ECO:0000313" key="3">
    <source>
        <dbReference type="Proteomes" id="UP001454036"/>
    </source>
</evidence>
<dbReference type="SUPFAM" id="SSF49879">
    <property type="entry name" value="SMAD/FHA domain"/>
    <property type="match status" value="1"/>
</dbReference>
<gene>
    <name evidence="2" type="ORF">LIER_14499</name>
</gene>
<dbReference type="Gene3D" id="2.60.200.20">
    <property type="match status" value="1"/>
</dbReference>